<proteinExistence type="predicted"/>
<evidence type="ECO:0000313" key="2">
    <source>
        <dbReference type="EMBL" id="PFG29003.1"/>
    </source>
</evidence>
<feature type="domain" description="UPF0033" evidence="1">
    <location>
        <begin position="25"/>
        <end position="79"/>
    </location>
</feature>
<gene>
    <name evidence="2" type="ORF">ATK06_2135</name>
</gene>
<keyword evidence="3" id="KW-1185">Reference proteome</keyword>
<dbReference type="STRING" id="1724.GCA_001044175_02002"/>
<name>A0A2A9DQY3_9CORY</name>
<dbReference type="Proteomes" id="UP000221653">
    <property type="component" value="Unassembled WGS sequence"/>
</dbReference>
<evidence type="ECO:0000259" key="1">
    <source>
        <dbReference type="Pfam" id="PF01206"/>
    </source>
</evidence>
<dbReference type="EMBL" id="PDJF01000001">
    <property type="protein sequence ID" value="PFG29003.1"/>
    <property type="molecule type" value="Genomic_DNA"/>
</dbReference>
<dbReference type="Gene3D" id="3.30.110.40">
    <property type="entry name" value="TusA-like domain"/>
    <property type="match status" value="1"/>
</dbReference>
<protein>
    <submittedName>
        <fullName evidence="2">tRNA 2-thiouridine synthesizing protein A</fullName>
    </submittedName>
</protein>
<organism evidence="2 3">
    <name type="scientific">Corynebacterium renale</name>
    <dbReference type="NCBI Taxonomy" id="1724"/>
    <lineage>
        <taxon>Bacteria</taxon>
        <taxon>Bacillati</taxon>
        <taxon>Actinomycetota</taxon>
        <taxon>Actinomycetes</taxon>
        <taxon>Mycobacteriales</taxon>
        <taxon>Corynebacteriaceae</taxon>
        <taxon>Corynebacterium</taxon>
    </lineage>
</organism>
<reference evidence="2 3" key="1">
    <citation type="submission" date="2017-10" db="EMBL/GenBank/DDBJ databases">
        <title>Sequencing the genomes of 1000 actinobacteria strains.</title>
        <authorList>
            <person name="Klenk H.-P."/>
        </authorList>
    </citation>
    <scope>NUCLEOTIDE SEQUENCE [LARGE SCALE GENOMIC DNA]</scope>
    <source>
        <strain evidence="2 3">DSM 20688</strain>
    </source>
</reference>
<accession>A0A2A9DQY3</accession>
<dbReference type="CDD" id="cd00291">
    <property type="entry name" value="SirA_YedF_YeeD"/>
    <property type="match status" value="1"/>
</dbReference>
<dbReference type="InterPro" id="IPR036868">
    <property type="entry name" value="TusA-like_sf"/>
</dbReference>
<comment type="caution">
    <text evidence="2">The sequence shown here is derived from an EMBL/GenBank/DDBJ whole genome shotgun (WGS) entry which is preliminary data.</text>
</comment>
<dbReference type="SUPFAM" id="SSF64307">
    <property type="entry name" value="SirA-like"/>
    <property type="match status" value="1"/>
</dbReference>
<dbReference type="AlphaFoldDB" id="A0A2A9DQY3"/>
<dbReference type="RefSeq" id="WP_048380448.1">
    <property type="nucleotide sequence ID" value="NZ_LDYE01000007.1"/>
</dbReference>
<dbReference type="Pfam" id="PF01206">
    <property type="entry name" value="TusA"/>
    <property type="match status" value="1"/>
</dbReference>
<dbReference type="InterPro" id="IPR001455">
    <property type="entry name" value="TusA-like"/>
</dbReference>
<dbReference type="OrthoDB" id="8636759at2"/>
<sequence>MHHDGVDKQPVTPPKFHYEWLGGELSCGELLLKLKGVMEENLQPGQIIKMVTGDPGAFIDVPAWCGLTGHELMLRDGHDYYIRFLPHTKGA</sequence>
<evidence type="ECO:0000313" key="3">
    <source>
        <dbReference type="Proteomes" id="UP000221653"/>
    </source>
</evidence>